<keyword evidence="3" id="KW-1185">Reference proteome</keyword>
<dbReference type="SUPFAM" id="SSF51735">
    <property type="entry name" value="NAD(P)-binding Rossmann-fold domains"/>
    <property type="match status" value="1"/>
</dbReference>
<dbReference type="PANTHER" id="PTHR15020">
    <property type="entry name" value="FLAVIN REDUCTASE-RELATED"/>
    <property type="match status" value="1"/>
</dbReference>
<gene>
    <name evidence="2" type="ORF">EA472_13245</name>
</gene>
<name>A0A3N6MB48_NATCH</name>
<dbReference type="InterPro" id="IPR036291">
    <property type="entry name" value="NAD(P)-bd_dom_sf"/>
</dbReference>
<dbReference type="AlphaFoldDB" id="A0A3N6MB48"/>
<dbReference type="Gene3D" id="3.40.50.720">
    <property type="entry name" value="NAD(P)-binding Rossmann-like Domain"/>
    <property type="match status" value="1"/>
</dbReference>
<protein>
    <submittedName>
        <fullName evidence="2">3-beta hydroxysteroid dehydrogenase</fullName>
    </submittedName>
</protein>
<dbReference type="Proteomes" id="UP000281431">
    <property type="component" value="Unassembled WGS sequence"/>
</dbReference>
<dbReference type="PANTHER" id="PTHR15020:SF50">
    <property type="entry name" value="UPF0659 PROTEIN YMR090W"/>
    <property type="match status" value="1"/>
</dbReference>
<proteinExistence type="predicted"/>
<evidence type="ECO:0000313" key="2">
    <source>
        <dbReference type="EMBL" id="RQG99777.1"/>
    </source>
</evidence>
<accession>A0A3N6MB48</accession>
<evidence type="ECO:0000313" key="3">
    <source>
        <dbReference type="Proteomes" id="UP000281431"/>
    </source>
</evidence>
<reference evidence="2 3" key="1">
    <citation type="submission" date="2018-10" db="EMBL/GenBank/DDBJ databases">
        <title>Natrarchaeobius chitinivorans gen. nov., sp. nov., and Natrarchaeobius haloalkaliphilus sp. nov., alkaliphilic, chitin-utilizing haloarchaea from hypersaline alkaline lakes.</title>
        <authorList>
            <person name="Sorokin D.Y."/>
            <person name="Elcheninov A.G."/>
            <person name="Kostrikina N.A."/>
            <person name="Bale N.J."/>
            <person name="Sinninghe Damste J.S."/>
            <person name="Khijniak T.V."/>
            <person name="Kublanov I.V."/>
            <person name="Toshchakov S.V."/>
        </authorList>
    </citation>
    <scope>NUCLEOTIDE SEQUENCE [LARGE SCALE GENOMIC DNA]</scope>
    <source>
        <strain evidence="2 3">AArcht7</strain>
    </source>
</reference>
<comment type="caution">
    <text evidence="2">The sequence shown here is derived from an EMBL/GenBank/DDBJ whole genome shotgun (WGS) entry which is preliminary data.</text>
</comment>
<dbReference type="EMBL" id="REFZ01000008">
    <property type="protein sequence ID" value="RQG99777.1"/>
    <property type="molecule type" value="Genomic_DNA"/>
</dbReference>
<sequence length="260" mass="27355">MAGSEPNDDTASHSGGELDDVERVLVAGASGDTGTELLSVLRPTDLTVRATTTSYANVDDLEQLGADEIVVADFFEPRDAIVAVEDCDVVFCTLGTSPSYRHTVGGKLIDRTGVVNLVTAGLGQHVSHFVHQSAIGVGSSKSGLPLPARLLIRGSLRAKRDAEAALGRSGLSYTIVRPGKLTTDPPRGDLVVGEGGDSVSGSVPRADVARLMAAAPFTPEARNRTFEVVSREGLSGAPTQLVDVDWAFDCIEADRERMRL</sequence>
<evidence type="ECO:0000259" key="1">
    <source>
        <dbReference type="Pfam" id="PF13460"/>
    </source>
</evidence>
<organism evidence="2 3">
    <name type="scientific">Natrarchaeobius chitinivorans</name>
    <dbReference type="NCBI Taxonomy" id="1679083"/>
    <lineage>
        <taxon>Archaea</taxon>
        <taxon>Methanobacteriati</taxon>
        <taxon>Methanobacteriota</taxon>
        <taxon>Stenosarchaea group</taxon>
        <taxon>Halobacteria</taxon>
        <taxon>Halobacteriales</taxon>
        <taxon>Natrialbaceae</taxon>
        <taxon>Natrarchaeobius</taxon>
    </lineage>
</organism>
<dbReference type="OrthoDB" id="206077at2157"/>
<dbReference type="Pfam" id="PF13460">
    <property type="entry name" value="NAD_binding_10"/>
    <property type="match status" value="1"/>
</dbReference>
<feature type="domain" description="NAD(P)-binding" evidence="1">
    <location>
        <begin position="28"/>
        <end position="215"/>
    </location>
</feature>
<dbReference type="InterPro" id="IPR016040">
    <property type="entry name" value="NAD(P)-bd_dom"/>
</dbReference>